<keyword evidence="10 12" id="KW-0472">Membrane</keyword>
<feature type="transmembrane region" description="Helical" evidence="12">
    <location>
        <begin position="94"/>
        <end position="110"/>
    </location>
</feature>
<dbReference type="NCBIfam" id="TIGR00826">
    <property type="entry name" value="EIIB_glc"/>
    <property type="match status" value="1"/>
</dbReference>
<dbReference type="Pfam" id="PF02378">
    <property type="entry name" value="PTS_EIIC"/>
    <property type="match status" value="1"/>
</dbReference>
<comment type="subcellular location">
    <subcellularLocation>
        <location evidence="1">Cell membrane</location>
        <topology evidence="1">Multi-pass membrane protein</topology>
    </subcellularLocation>
</comment>
<evidence type="ECO:0000256" key="9">
    <source>
        <dbReference type="ARBA" id="ARBA00022989"/>
    </source>
</evidence>
<feature type="domain" description="PTS EIIB type-1" evidence="13">
    <location>
        <begin position="408"/>
        <end position="484"/>
    </location>
</feature>
<dbReference type="InterPro" id="IPR013013">
    <property type="entry name" value="PTS_EIIC_1"/>
</dbReference>
<feature type="transmembrane region" description="Helical" evidence="12">
    <location>
        <begin position="182"/>
        <end position="200"/>
    </location>
</feature>
<evidence type="ECO:0000256" key="3">
    <source>
        <dbReference type="ARBA" id="ARBA00022475"/>
    </source>
</evidence>
<dbReference type="InterPro" id="IPR050429">
    <property type="entry name" value="PTS_Glucose_EIICBA"/>
</dbReference>
<feature type="transmembrane region" description="Helical" evidence="12">
    <location>
        <begin position="36"/>
        <end position="62"/>
    </location>
</feature>
<evidence type="ECO:0000256" key="4">
    <source>
        <dbReference type="ARBA" id="ARBA00022597"/>
    </source>
</evidence>
<dbReference type="Gene3D" id="3.30.1360.60">
    <property type="entry name" value="Glucose permease domain IIB"/>
    <property type="match status" value="1"/>
</dbReference>
<evidence type="ECO:0000256" key="5">
    <source>
        <dbReference type="ARBA" id="ARBA00022679"/>
    </source>
</evidence>
<keyword evidence="3" id="KW-1003">Cell membrane</keyword>
<dbReference type="PROSITE" id="PS51098">
    <property type="entry name" value="PTS_EIIB_TYPE_1"/>
    <property type="match status" value="1"/>
</dbReference>
<dbReference type="EMBL" id="CP104064">
    <property type="protein sequence ID" value="WAH36066.1"/>
    <property type="molecule type" value="Genomic_DNA"/>
</dbReference>
<evidence type="ECO:0000313" key="15">
    <source>
        <dbReference type="EMBL" id="WAH36066.1"/>
    </source>
</evidence>
<keyword evidence="6" id="KW-0598">Phosphotransferase system</keyword>
<dbReference type="PANTHER" id="PTHR30009:SF4">
    <property type="entry name" value="PTS SYSTEM N-ACETYLGLUCOSAMINE-SPECIFIC EIICBA COMPONENT"/>
    <property type="match status" value="1"/>
</dbReference>
<gene>
    <name evidence="15" type="ORF">NZD86_17685</name>
</gene>
<keyword evidence="9 12" id="KW-1133">Transmembrane helix</keyword>
<feature type="transmembrane region" description="Helical" evidence="12">
    <location>
        <begin position="329"/>
        <end position="350"/>
    </location>
</feature>
<feature type="transmembrane region" description="Helical" evidence="12">
    <location>
        <begin position="131"/>
        <end position="151"/>
    </location>
</feature>
<feature type="active site" description="Phosphocysteine intermediate; for EIIB activity" evidence="11">
    <location>
        <position position="430"/>
    </location>
</feature>
<feature type="domain" description="PTS EIIC type-1" evidence="14">
    <location>
        <begin position="1"/>
        <end position="362"/>
    </location>
</feature>
<evidence type="ECO:0000259" key="13">
    <source>
        <dbReference type="PROSITE" id="PS51098"/>
    </source>
</evidence>
<dbReference type="CDD" id="cd00212">
    <property type="entry name" value="PTS_IIB_glc"/>
    <property type="match status" value="1"/>
</dbReference>
<evidence type="ECO:0000256" key="2">
    <source>
        <dbReference type="ARBA" id="ARBA00022448"/>
    </source>
</evidence>
<dbReference type="PROSITE" id="PS01035">
    <property type="entry name" value="PTS_EIIB_TYPE_1_CYS"/>
    <property type="match status" value="1"/>
</dbReference>
<dbReference type="InterPro" id="IPR001996">
    <property type="entry name" value="PTS_IIB_1"/>
</dbReference>
<sequence>MLGQLQRIGKALMLPIAVLPAAGLLLRLGQPDTLNIPFMAAAGNAVFNFLPVLFAIGVAVGFAKNNHGFAGLAGFLSYEILTDGAQAINKTINLDALGGILAGIITGLIFNAVSKRRDAKWAQFIGGSKGLAVVLITLVSIILALVFGYVWPYVQMGINHLGGWIGALGAVGAGIYGLLNRLLIPFGLHHVVNSYIWFVYGDWHGKTGDMTRFFAGDPSAGGFMAGMFPIMMFGLPSAALAMVAAAKPERRRVVLGIMGAAALTSFLTGVTEPIEFSFMFLAPALYGLHAVLTGLSLAICYALGIRDGFNFSAGLIDFVLNRNHATHGYWLIPIGIAFGIVYFVVFYFSIKIFNIKTPGREDQDASGSVPGAGFIFDEMQVAADAPADVPAATQAQVAAATTDLSTMAGKARAYLDALGGAENVVEIEACTTRLRLNLKDMEKLNEPVLKQLGSSGVIKLNQHNAQVVVGTTADMLVEEMKQFM</sequence>
<dbReference type="RefSeq" id="WP_268043368.1">
    <property type="nucleotide sequence ID" value="NZ_CP104064.1"/>
</dbReference>
<feature type="transmembrane region" description="Helical" evidence="12">
    <location>
        <begin position="276"/>
        <end position="303"/>
    </location>
</feature>
<dbReference type="InterPro" id="IPR018113">
    <property type="entry name" value="PTrfase_EIIB_Cys"/>
</dbReference>
<evidence type="ECO:0000256" key="11">
    <source>
        <dbReference type="PROSITE-ProRule" id="PRU00421"/>
    </source>
</evidence>
<dbReference type="PROSITE" id="PS51103">
    <property type="entry name" value="PTS_EIIC_TYPE_1"/>
    <property type="match status" value="1"/>
</dbReference>
<keyword evidence="8" id="KW-0418">Kinase</keyword>
<reference evidence="15" key="1">
    <citation type="submission" date="2022-08" db="EMBL/GenBank/DDBJ databases">
        <title>Alicyclobacillus dauci DSM2870, complete genome.</title>
        <authorList>
            <person name="Wang Q."/>
            <person name="Cai R."/>
            <person name="Wang Z."/>
        </authorList>
    </citation>
    <scope>NUCLEOTIDE SEQUENCE</scope>
    <source>
        <strain evidence="15">DSM 28700</strain>
    </source>
</reference>
<dbReference type="InterPro" id="IPR003352">
    <property type="entry name" value="PTS_EIIC"/>
</dbReference>
<evidence type="ECO:0000256" key="8">
    <source>
        <dbReference type="ARBA" id="ARBA00022777"/>
    </source>
</evidence>
<proteinExistence type="predicted"/>
<dbReference type="PANTHER" id="PTHR30009">
    <property type="entry name" value="CYTOCHROME C-TYPE SYNTHESIS PROTEIN AND PTS TRANSMEMBRANE COMPONENT"/>
    <property type="match status" value="1"/>
</dbReference>
<dbReference type="InterPro" id="IPR036878">
    <property type="entry name" value="Glu_permease_IIB"/>
</dbReference>
<name>A0ABY6Z127_9BACL</name>
<evidence type="ECO:0000256" key="1">
    <source>
        <dbReference type="ARBA" id="ARBA00004651"/>
    </source>
</evidence>
<evidence type="ECO:0000256" key="6">
    <source>
        <dbReference type="ARBA" id="ARBA00022683"/>
    </source>
</evidence>
<organism evidence="15 16">
    <name type="scientific">Alicyclobacillus dauci</name>
    <dbReference type="NCBI Taxonomy" id="1475485"/>
    <lineage>
        <taxon>Bacteria</taxon>
        <taxon>Bacillati</taxon>
        <taxon>Bacillota</taxon>
        <taxon>Bacilli</taxon>
        <taxon>Bacillales</taxon>
        <taxon>Alicyclobacillaceae</taxon>
        <taxon>Alicyclobacillus</taxon>
    </lineage>
</organism>
<keyword evidence="4" id="KW-0762">Sugar transport</keyword>
<dbReference type="SUPFAM" id="SSF55604">
    <property type="entry name" value="Glucose permease domain IIB"/>
    <property type="match status" value="1"/>
</dbReference>
<evidence type="ECO:0000256" key="10">
    <source>
        <dbReference type="ARBA" id="ARBA00023136"/>
    </source>
</evidence>
<keyword evidence="16" id="KW-1185">Reference proteome</keyword>
<feature type="transmembrane region" description="Helical" evidence="12">
    <location>
        <begin position="12"/>
        <end position="30"/>
    </location>
</feature>
<feature type="transmembrane region" description="Helical" evidence="12">
    <location>
        <begin position="220"/>
        <end position="246"/>
    </location>
</feature>
<evidence type="ECO:0000256" key="12">
    <source>
        <dbReference type="SAM" id="Phobius"/>
    </source>
</evidence>
<keyword evidence="2" id="KW-0813">Transport</keyword>
<evidence type="ECO:0000256" key="7">
    <source>
        <dbReference type="ARBA" id="ARBA00022692"/>
    </source>
</evidence>
<evidence type="ECO:0000259" key="14">
    <source>
        <dbReference type="PROSITE" id="PS51103"/>
    </source>
</evidence>
<accession>A0ABY6Z127</accession>
<keyword evidence="5" id="KW-0808">Transferase</keyword>
<feature type="transmembrane region" description="Helical" evidence="12">
    <location>
        <begin position="253"/>
        <end position="270"/>
    </location>
</feature>
<feature type="transmembrane region" description="Helical" evidence="12">
    <location>
        <begin position="157"/>
        <end position="175"/>
    </location>
</feature>
<protein>
    <submittedName>
        <fullName evidence="15">PTS transporter subunit EIIC</fullName>
    </submittedName>
</protein>
<dbReference type="Proteomes" id="UP001164803">
    <property type="component" value="Chromosome"/>
</dbReference>
<keyword evidence="7 12" id="KW-0812">Transmembrane</keyword>
<dbReference type="Pfam" id="PF00367">
    <property type="entry name" value="PTS_EIIB"/>
    <property type="match status" value="1"/>
</dbReference>
<evidence type="ECO:0000313" key="16">
    <source>
        <dbReference type="Proteomes" id="UP001164803"/>
    </source>
</evidence>